<name>A0A917M1H5_9BACL</name>
<accession>A0A917M1H5</accession>
<evidence type="ECO:0000256" key="1">
    <source>
        <dbReference type="SAM" id="Phobius"/>
    </source>
</evidence>
<dbReference type="RefSeq" id="WP_188890135.1">
    <property type="nucleotide sequence ID" value="NZ_BMHY01000005.1"/>
</dbReference>
<sequence>MRNFGWLGRSTGDERLDQVRNKMYAEAYWLVVLICNVSAIVKIIRFGPDYKLFITELIILVVSSLYIGLRSIFKGVYAAEAELQDRRSRVSRSKKQIISGLVLGLGIAIFFGVRSAVLYGDDSTRLWYFLTVFAFSIIFYIPLFLMILWLGDAAARKASQSMGPKDDEE</sequence>
<dbReference type="InterPro" id="IPR046664">
    <property type="entry name" value="DUF6773"/>
</dbReference>
<proteinExistence type="predicted"/>
<reference evidence="2 3" key="1">
    <citation type="journal article" date="2014" name="Int. J. Syst. Evol. Microbiol.">
        <title>Complete genome sequence of Corynebacterium casei LMG S-19264T (=DSM 44701T), isolated from a smear-ripened cheese.</title>
        <authorList>
            <consortium name="US DOE Joint Genome Institute (JGI-PGF)"/>
            <person name="Walter F."/>
            <person name="Albersmeier A."/>
            <person name="Kalinowski J."/>
            <person name="Ruckert C."/>
        </authorList>
    </citation>
    <scope>NUCLEOTIDE SEQUENCE [LARGE SCALE GENOMIC DNA]</scope>
    <source>
        <strain evidence="2 3">CGMCC 1.15286</strain>
    </source>
</reference>
<feature type="transmembrane region" description="Helical" evidence="1">
    <location>
        <begin position="97"/>
        <end position="120"/>
    </location>
</feature>
<dbReference type="Pfam" id="PF20563">
    <property type="entry name" value="DUF6773"/>
    <property type="match status" value="1"/>
</dbReference>
<keyword evidence="1" id="KW-0812">Transmembrane</keyword>
<feature type="transmembrane region" description="Helical" evidence="1">
    <location>
        <begin position="50"/>
        <end position="69"/>
    </location>
</feature>
<dbReference type="EMBL" id="BMHY01000005">
    <property type="protein sequence ID" value="GGG73139.1"/>
    <property type="molecule type" value="Genomic_DNA"/>
</dbReference>
<keyword evidence="1" id="KW-0472">Membrane</keyword>
<comment type="caution">
    <text evidence="2">The sequence shown here is derived from an EMBL/GenBank/DDBJ whole genome shotgun (WGS) entry which is preliminary data.</text>
</comment>
<evidence type="ECO:0008006" key="4">
    <source>
        <dbReference type="Google" id="ProtNLM"/>
    </source>
</evidence>
<organism evidence="2 3">
    <name type="scientific">Paenibacillus radicis</name>
    <name type="common">ex Gao et al. 2016</name>
    <dbReference type="NCBI Taxonomy" id="1737354"/>
    <lineage>
        <taxon>Bacteria</taxon>
        <taxon>Bacillati</taxon>
        <taxon>Bacillota</taxon>
        <taxon>Bacilli</taxon>
        <taxon>Bacillales</taxon>
        <taxon>Paenibacillaceae</taxon>
        <taxon>Paenibacillus</taxon>
    </lineage>
</organism>
<gene>
    <name evidence="2" type="ORF">GCM10010918_31450</name>
</gene>
<keyword evidence="3" id="KW-1185">Reference proteome</keyword>
<evidence type="ECO:0000313" key="3">
    <source>
        <dbReference type="Proteomes" id="UP000600247"/>
    </source>
</evidence>
<dbReference type="Proteomes" id="UP000600247">
    <property type="component" value="Unassembled WGS sequence"/>
</dbReference>
<dbReference type="AlphaFoldDB" id="A0A917M1H5"/>
<feature type="transmembrane region" description="Helical" evidence="1">
    <location>
        <begin position="27"/>
        <end position="44"/>
    </location>
</feature>
<feature type="transmembrane region" description="Helical" evidence="1">
    <location>
        <begin position="126"/>
        <end position="150"/>
    </location>
</feature>
<evidence type="ECO:0000313" key="2">
    <source>
        <dbReference type="EMBL" id="GGG73139.1"/>
    </source>
</evidence>
<keyword evidence="1" id="KW-1133">Transmembrane helix</keyword>
<protein>
    <recommendedName>
        <fullName evidence="4">DUF3278 domain-containing protein</fullName>
    </recommendedName>
</protein>